<feature type="non-terminal residue" evidence="2">
    <location>
        <position position="1"/>
    </location>
</feature>
<name>A0A392QB00_9FABA</name>
<evidence type="ECO:0000256" key="1">
    <source>
        <dbReference type="SAM" id="MobiDB-lite"/>
    </source>
</evidence>
<reference evidence="2 3" key="1">
    <citation type="journal article" date="2018" name="Front. Plant Sci.">
        <title>Red Clover (Trifolium pratense) and Zigzag Clover (T. medium) - A Picture of Genomic Similarities and Differences.</title>
        <authorList>
            <person name="Dluhosova J."/>
            <person name="Istvanek J."/>
            <person name="Nedelnik J."/>
            <person name="Repkova J."/>
        </authorList>
    </citation>
    <scope>NUCLEOTIDE SEQUENCE [LARGE SCALE GENOMIC DNA]</scope>
    <source>
        <strain evidence="3">cv. 10/8</strain>
        <tissue evidence="2">Leaf</tissue>
    </source>
</reference>
<protein>
    <submittedName>
        <fullName evidence="2">UPF0202 protein At1g10490-like</fullName>
    </submittedName>
</protein>
<feature type="region of interest" description="Disordered" evidence="1">
    <location>
        <begin position="27"/>
        <end position="83"/>
    </location>
</feature>
<accession>A0A392QB00</accession>
<dbReference type="EMBL" id="LXQA010122256">
    <property type="protein sequence ID" value="MCI20900.1"/>
    <property type="molecule type" value="Genomic_DNA"/>
</dbReference>
<feature type="compositionally biased region" description="Polar residues" evidence="1">
    <location>
        <begin position="43"/>
        <end position="52"/>
    </location>
</feature>
<evidence type="ECO:0000313" key="2">
    <source>
        <dbReference type="EMBL" id="MCI20900.1"/>
    </source>
</evidence>
<organism evidence="2 3">
    <name type="scientific">Trifolium medium</name>
    <dbReference type="NCBI Taxonomy" id="97028"/>
    <lineage>
        <taxon>Eukaryota</taxon>
        <taxon>Viridiplantae</taxon>
        <taxon>Streptophyta</taxon>
        <taxon>Embryophyta</taxon>
        <taxon>Tracheophyta</taxon>
        <taxon>Spermatophyta</taxon>
        <taxon>Magnoliopsida</taxon>
        <taxon>eudicotyledons</taxon>
        <taxon>Gunneridae</taxon>
        <taxon>Pentapetalae</taxon>
        <taxon>rosids</taxon>
        <taxon>fabids</taxon>
        <taxon>Fabales</taxon>
        <taxon>Fabaceae</taxon>
        <taxon>Papilionoideae</taxon>
        <taxon>50 kb inversion clade</taxon>
        <taxon>NPAAA clade</taxon>
        <taxon>Hologalegina</taxon>
        <taxon>IRL clade</taxon>
        <taxon>Trifolieae</taxon>
        <taxon>Trifolium</taxon>
    </lineage>
</organism>
<comment type="caution">
    <text evidence="2">The sequence shown here is derived from an EMBL/GenBank/DDBJ whole genome shotgun (WGS) entry which is preliminary data.</text>
</comment>
<feature type="compositionally biased region" description="Basic residues" evidence="1">
    <location>
        <begin position="61"/>
        <end position="83"/>
    </location>
</feature>
<dbReference type="AlphaFoldDB" id="A0A392QB00"/>
<sequence>DDMKSKEEAPLPPKLLQRYAIEDGGSDFESVLQNNGGKIHTSGLITVKSSRTGVKLGKEKASHKRGTKRGKDHQSHKISKRRS</sequence>
<evidence type="ECO:0000313" key="3">
    <source>
        <dbReference type="Proteomes" id="UP000265520"/>
    </source>
</evidence>
<keyword evidence="3" id="KW-1185">Reference proteome</keyword>
<proteinExistence type="predicted"/>
<dbReference type="Proteomes" id="UP000265520">
    <property type="component" value="Unassembled WGS sequence"/>
</dbReference>